<gene>
    <name evidence="2" type="ORF">MNBD_GAMMA10-660</name>
</gene>
<keyword evidence="1" id="KW-0812">Transmembrane</keyword>
<evidence type="ECO:0000313" key="2">
    <source>
        <dbReference type="EMBL" id="VAW62978.1"/>
    </source>
</evidence>
<evidence type="ECO:0000256" key="1">
    <source>
        <dbReference type="SAM" id="Phobius"/>
    </source>
</evidence>
<keyword evidence="1" id="KW-1133">Transmembrane helix</keyword>
<feature type="non-terminal residue" evidence="2">
    <location>
        <position position="202"/>
    </location>
</feature>
<keyword evidence="1" id="KW-0472">Membrane</keyword>
<dbReference type="AlphaFoldDB" id="A0A3B0X3U5"/>
<accession>A0A3B0X3U5</accession>
<reference evidence="2" key="1">
    <citation type="submission" date="2018-06" db="EMBL/GenBank/DDBJ databases">
        <authorList>
            <person name="Zhirakovskaya E."/>
        </authorList>
    </citation>
    <scope>NUCLEOTIDE SEQUENCE</scope>
</reference>
<proteinExistence type="predicted"/>
<feature type="transmembrane region" description="Helical" evidence="1">
    <location>
        <begin position="12"/>
        <end position="30"/>
    </location>
</feature>
<protein>
    <submittedName>
        <fullName evidence="2">Uncharacterized protein</fullName>
    </submittedName>
</protein>
<organism evidence="2">
    <name type="scientific">hydrothermal vent metagenome</name>
    <dbReference type="NCBI Taxonomy" id="652676"/>
    <lineage>
        <taxon>unclassified sequences</taxon>
        <taxon>metagenomes</taxon>
        <taxon>ecological metagenomes</taxon>
    </lineage>
</organism>
<name>A0A3B0X3U5_9ZZZZ</name>
<sequence>MDEWYLCMSKVKLVCFNLIIIVMTFLMVSACDESKKSDLTVVLKESFSGIYLSRYSKDYPFTKDVLGHCIKNKYEPCLKIYHRVVDAKNTIISSVSDESLEITLNIIESECMIKDDIEASINCHGGIMSLYFYNSPENDKYMLSRLKKYSEQLKILVFNNDYLWHYNRPDRDLWVKYIETADINWRNENRKENIIEMFNKDI</sequence>
<dbReference type="EMBL" id="UOFJ01000086">
    <property type="protein sequence ID" value="VAW62978.1"/>
    <property type="molecule type" value="Genomic_DNA"/>
</dbReference>